<feature type="region of interest" description="Disordered" evidence="2">
    <location>
        <begin position="558"/>
        <end position="578"/>
    </location>
</feature>
<feature type="compositionally biased region" description="Gly residues" evidence="2">
    <location>
        <begin position="816"/>
        <end position="827"/>
    </location>
</feature>
<feature type="domain" description="Methyltransferase type 11" evidence="3">
    <location>
        <begin position="567"/>
        <end position="639"/>
    </location>
</feature>
<evidence type="ECO:0000256" key="1">
    <source>
        <dbReference type="ARBA" id="ARBA00038158"/>
    </source>
</evidence>
<dbReference type="CDD" id="cd02440">
    <property type="entry name" value="AdoMet_MTases"/>
    <property type="match status" value="1"/>
</dbReference>
<feature type="compositionally biased region" description="Low complexity" evidence="2">
    <location>
        <begin position="161"/>
        <end position="181"/>
    </location>
</feature>
<dbReference type="InterPro" id="IPR013216">
    <property type="entry name" value="Methyltransf_11"/>
</dbReference>
<dbReference type="Gene3D" id="3.40.50.150">
    <property type="entry name" value="Vaccinia Virus protein VP39"/>
    <property type="match status" value="1"/>
</dbReference>
<dbReference type="Proteomes" id="UP000006039">
    <property type="component" value="Unassembled WGS sequence"/>
</dbReference>
<dbReference type="AlphaFoldDB" id="J3NXL7"/>
<feature type="region of interest" description="Disordered" evidence="2">
    <location>
        <begin position="673"/>
        <end position="713"/>
    </location>
</feature>
<dbReference type="InterPro" id="IPR029063">
    <property type="entry name" value="SAM-dependent_MTases_sf"/>
</dbReference>
<feature type="compositionally biased region" description="Low complexity" evidence="2">
    <location>
        <begin position="90"/>
        <end position="107"/>
    </location>
</feature>
<feature type="compositionally biased region" description="Low complexity" evidence="2">
    <location>
        <begin position="558"/>
        <end position="569"/>
    </location>
</feature>
<dbReference type="OrthoDB" id="2013972at2759"/>
<dbReference type="VEuPathDB" id="FungiDB:GGTG_06023"/>
<dbReference type="EnsemblFungi" id="EJT76099">
    <property type="protein sequence ID" value="EJT76099"/>
    <property type="gene ID" value="GGTG_06023"/>
</dbReference>
<gene>
    <name evidence="5" type="primary">20346481</name>
    <name evidence="4" type="ORF">GGTG_06023</name>
</gene>
<keyword evidence="6" id="KW-1185">Reference proteome</keyword>
<dbReference type="HOGENOM" id="CLU_013481_0_1_1"/>
<feature type="compositionally biased region" description="Low complexity" evidence="2">
    <location>
        <begin position="203"/>
        <end position="219"/>
    </location>
</feature>
<feature type="compositionally biased region" description="Acidic residues" evidence="2">
    <location>
        <begin position="684"/>
        <end position="706"/>
    </location>
</feature>
<feature type="region of interest" description="Disordered" evidence="2">
    <location>
        <begin position="16"/>
        <end position="312"/>
    </location>
</feature>
<dbReference type="GO" id="GO:0008757">
    <property type="term" value="F:S-adenosylmethionine-dependent methyltransferase activity"/>
    <property type="evidence" value="ECO:0007669"/>
    <property type="project" value="InterPro"/>
</dbReference>
<evidence type="ECO:0000259" key="3">
    <source>
        <dbReference type="Pfam" id="PF08241"/>
    </source>
</evidence>
<protein>
    <submittedName>
        <fullName evidence="4">SAM binding domain-containing protein containing protein</fullName>
    </submittedName>
</protein>
<reference evidence="5" key="4">
    <citation type="journal article" date="2015" name="G3 (Bethesda)">
        <title>Genome sequences of three phytopathogenic species of the Magnaporthaceae family of fungi.</title>
        <authorList>
            <person name="Okagaki L.H."/>
            <person name="Nunes C.C."/>
            <person name="Sailsbery J."/>
            <person name="Clay B."/>
            <person name="Brown D."/>
            <person name="John T."/>
            <person name="Oh Y."/>
            <person name="Young N."/>
            <person name="Fitzgerald M."/>
            <person name="Haas B.J."/>
            <person name="Zeng Q."/>
            <person name="Young S."/>
            <person name="Adiconis X."/>
            <person name="Fan L."/>
            <person name="Levin J.Z."/>
            <person name="Mitchell T.K."/>
            <person name="Okubara P.A."/>
            <person name="Farman M.L."/>
            <person name="Kohn L.M."/>
            <person name="Birren B."/>
            <person name="Ma L.-J."/>
            <person name="Dean R.A."/>
        </authorList>
    </citation>
    <scope>NUCLEOTIDE SEQUENCE</scope>
    <source>
        <strain evidence="5">R3-111a-1</strain>
    </source>
</reference>
<dbReference type="eggNOG" id="ENOG502RZPZ">
    <property type="taxonomic scope" value="Eukaryota"/>
</dbReference>
<dbReference type="GeneID" id="20346481"/>
<evidence type="ECO:0000256" key="2">
    <source>
        <dbReference type="SAM" id="MobiDB-lite"/>
    </source>
</evidence>
<dbReference type="Pfam" id="PF08241">
    <property type="entry name" value="Methyltransf_11"/>
    <property type="match status" value="1"/>
</dbReference>
<comment type="similarity">
    <text evidence="1">Belongs to the methyltransferase superfamily. LaeA methyltransferase family.</text>
</comment>
<proteinExistence type="inferred from homology"/>
<accession>J3NXL7</accession>
<dbReference type="STRING" id="644352.J3NXL7"/>
<reference evidence="4" key="2">
    <citation type="submission" date="2010-07" db="EMBL/GenBank/DDBJ databases">
        <authorList>
            <consortium name="The Broad Institute Genome Sequencing Platform"/>
            <consortium name="Broad Institute Genome Sequencing Center for Infectious Disease"/>
            <person name="Ma L.-J."/>
            <person name="Dead R."/>
            <person name="Young S."/>
            <person name="Zeng Q."/>
            <person name="Koehrsen M."/>
            <person name="Alvarado L."/>
            <person name="Berlin A."/>
            <person name="Chapman S.B."/>
            <person name="Chen Z."/>
            <person name="Freedman E."/>
            <person name="Gellesch M."/>
            <person name="Goldberg J."/>
            <person name="Griggs A."/>
            <person name="Gujja S."/>
            <person name="Heilman E.R."/>
            <person name="Heiman D."/>
            <person name="Hepburn T."/>
            <person name="Howarth C."/>
            <person name="Jen D."/>
            <person name="Larson L."/>
            <person name="Mehta T."/>
            <person name="Neiman D."/>
            <person name="Pearson M."/>
            <person name="Roberts A."/>
            <person name="Saif S."/>
            <person name="Shea T."/>
            <person name="Shenoy N."/>
            <person name="Sisk P."/>
            <person name="Stolte C."/>
            <person name="Sykes S."/>
            <person name="Walk T."/>
            <person name="White J."/>
            <person name="Yandava C."/>
            <person name="Haas B."/>
            <person name="Nusbaum C."/>
            <person name="Birren B."/>
        </authorList>
    </citation>
    <scope>NUCLEOTIDE SEQUENCE</scope>
    <source>
        <strain evidence="4">R3-111a-1</strain>
    </source>
</reference>
<reference evidence="5" key="5">
    <citation type="submission" date="2018-04" db="UniProtKB">
        <authorList>
            <consortium name="EnsemblFungi"/>
        </authorList>
    </citation>
    <scope>IDENTIFICATION</scope>
    <source>
        <strain evidence="5">R3-111a-1</strain>
    </source>
</reference>
<reference evidence="4" key="3">
    <citation type="submission" date="2010-09" db="EMBL/GenBank/DDBJ databases">
        <title>Annotation of Gaeumannomyces graminis var. tritici R3-111a-1.</title>
        <authorList>
            <consortium name="The Broad Institute Genome Sequencing Platform"/>
            <person name="Ma L.-J."/>
            <person name="Dead R."/>
            <person name="Young S.K."/>
            <person name="Zeng Q."/>
            <person name="Gargeya S."/>
            <person name="Fitzgerald M."/>
            <person name="Haas B."/>
            <person name="Abouelleil A."/>
            <person name="Alvarado L."/>
            <person name="Arachchi H.M."/>
            <person name="Berlin A."/>
            <person name="Brown A."/>
            <person name="Chapman S.B."/>
            <person name="Chen Z."/>
            <person name="Dunbar C."/>
            <person name="Freedman E."/>
            <person name="Gearin G."/>
            <person name="Gellesch M."/>
            <person name="Goldberg J."/>
            <person name="Griggs A."/>
            <person name="Gujja S."/>
            <person name="Heiman D."/>
            <person name="Howarth C."/>
            <person name="Larson L."/>
            <person name="Lui A."/>
            <person name="MacDonald P.J.P."/>
            <person name="Mehta T."/>
            <person name="Montmayeur A."/>
            <person name="Murphy C."/>
            <person name="Neiman D."/>
            <person name="Pearson M."/>
            <person name="Priest M."/>
            <person name="Roberts A."/>
            <person name="Saif S."/>
            <person name="Shea T."/>
            <person name="Shenoy N."/>
            <person name="Sisk P."/>
            <person name="Stolte C."/>
            <person name="Sykes S."/>
            <person name="Yandava C."/>
            <person name="Wortman J."/>
            <person name="Nusbaum C."/>
            <person name="Birren B."/>
        </authorList>
    </citation>
    <scope>NUCLEOTIDE SEQUENCE</scope>
    <source>
        <strain evidence="4">R3-111a-1</strain>
    </source>
</reference>
<evidence type="ECO:0000313" key="4">
    <source>
        <dbReference type="EMBL" id="EJT76099.1"/>
    </source>
</evidence>
<organism evidence="4">
    <name type="scientific">Gaeumannomyces tritici (strain R3-111a-1)</name>
    <name type="common">Wheat and barley take-all root rot fungus</name>
    <name type="synonym">Gaeumannomyces graminis var. tritici</name>
    <dbReference type="NCBI Taxonomy" id="644352"/>
    <lineage>
        <taxon>Eukaryota</taxon>
        <taxon>Fungi</taxon>
        <taxon>Dikarya</taxon>
        <taxon>Ascomycota</taxon>
        <taxon>Pezizomycotina</taxon>
        <taxon>Sordariomycetes</taxon>
        <taxon>Sordariomycetidae</taxon>
        <taxon>Magnaporthales</taxon>
        <taxon>Magnaporthaceae</taxon>
        <taxon>Gaeumannomyces</taxon>
    </lineage>
</organism>
<dbReference type="PANTHER" id="PTHR43591">
    <property type="entry name" value="METHYLTRANSFERASE"/>
    <property type="match status" value="1"/>
</dbReference>
<reference evidence="6" key="1">
    <citation type="submission" date="2010-07" db="EMBL/GenBank/DDBJ databases">
        <title>The genome sequence of Gaeumannomyces graminis var. tritici strain R3-111a-1.</title>
        <authorList>
            <consortium name="The Broad Institute Genome Sequencing Platform"/>
            <person name="Ma L.-J."/>
            <person name="Dead R."/>
            <person name="Young S."/>
            <person name="Zeng Q."/>
            <person name="Koehrsen M."/>
            <person name="Alvarado L."/>
            <person name="Berlin A."/>
            <person name="Chapman S.B."/>
            <person name="Chen Z."/>
            <person name="Freedman E."/>
            <person name="Gellesch M."/>
            <person name="Goldberg J."/>
            <person name="Griggs A."/>
            <person name="Gujja S."/>
            <person name="Heilman E.R."/>
            <person name="Heiman D."/>
            <person name="Hepburn T."/>
            <person name="Howarth C."/>
            <person name="Jen D."/>
            <person name="Larson L."/>
            <person name="Mehta T."/>
            <person name="Neiman D."/>
            <person name="Pearson M."/>
            <person name="Roberts A."/>
            <person name="Saif S."/>
            <person name="Shea T."/>
            <person name="Shenoy N."/>
            <person name="Sisk P."/>
            <person name="Stolte C."/>
            <person name="Sykes S."/>
            <person name="Walk T."/>
            <person name="White J."/>
            <person name="Yandava C."/>
            <person name="Haas B."/>
            <person name="Nusbaum C."/>
            <person name="Birren B."/>
        </authorList>
    </citation>
    <scope>NUCLEOTIDE SEQUENCE [LARGE SCALE GENOMIC DNA]</scope>
    <source>
        <strain evidence="6">R3-111a-1</strain>
    </source>
</reference>
<dbReference type="RefSeq" id="XP_009222099.1">
    <property type="nucleotide sequence ID" value="XM_009223835.1"/>
</dbReference>
<feature type="compositionally biased region" description="Pro residues" evidence="2">
    <location>
        <begin position="50"/>
        <end position="69"/>
    </location>
</feature>
<evidence type="ECO:0000313" key="5">
    <source>
        <dbReference type="EnsemblFungi" id="EJT76099"/>
    </source>
</evidence>
<feature type="compositionally biased region" description="Basic and acidic residues" evidence="2">
    <location>
        <begin position="128"/>
        <end position="154"/>
    </location>
</feature>
<feature type="compositionally biased region" description="Low complexity" evidence="2">
    <location>
        <begin position="116"/>
        <end position="127"/>
    </location>
</feature>
<sequence>MSEYYWGYAAAANAHLINPFEEKKSTTNPPRLQSPREVGEQADLEDADQAPPPPPQPPPPQPPPPPARPPARSNSTSRAFGRPRFRAHTRTTSTDSGSSSSRGAGYRSSHDTPLPSSAVATAAASSAARKDSSDREREEHKDLKERKEHKDLRSRWHHRWASTSATKDAASSASPSTPSSPLHLPHNNPQTPRFSAPWFVTGSSPVSAPASTAPPNSASGLAPTRHRFLHKLSPITSPAAPVSLTSEHPSLRHQVPSRPSSPHGRHHEQQPPAVPQGGTAHPAESAPAYSKPQRFFSASTPAPTDEHLELAGSPRSSVAAAIAGLAAVSGASIPRSVTSPSRASFSQRITQHLADRRHNQQSNGPQVPLPSLPQTQSQQRQHHASVLRESPAIQKTTVPFARVESNSSSSGFTVSSARTMMSATDPPPTADGLPYRPVTYSTARPSNPRGRSHFVTRNGRTYLADPTLDYPLPVDLPELHRCSMKTLMLFQLFGGPICSPLFQERPPARVLDLACGSGFWSMMCHRYWTKKGHPNIQFTGVDIAPIAGASGWGFDDPAPSASSASSMSDGAVPAASLRPPDKDMKWRFIQHDIRRFPWPFNDCEFDFVMMQSTSTVAPFHMAESFTSEILRVLRPGGTLEIWESDFTIRMLRPHVPTVSAAVPGGWSSAAAAAAATTAGNVGPDSDEDSDEDDSSSNDDSGSDQEPSEGNKEASRMGAYIITSNTPMSSPLNNFLVEYNSWVTKALASCQLSPVPCTNVNYVLLAEEQLTGVGSRRMAVPLSEVKWEREGVGGVVTKGDGKSYVSTTAKAGKGGEEAGGGEGSGSGSVGASSGRKRRGLSPNQAALRRTALETVVQLIQSLEPVLREASGKSQDEWDTWQGKMQNNLLLEGGTSWGECLEVGAWYARKK</sequence>
<dbReference type="EMBL" id="GL385397">
    <property type="protein sequence ID" value="EJT76099.1"/>
    <property type="molecule type" value="Genomic_DNA"/>
</dbReference>
<name>J3NXL7_GAET3</name>
<dbReference type="PANTHER" id="PTHR43591:SF50">
    <property type="entry name" value="METHYLTRANSFERASE DOMAIN-CONTAINING PROTEIN-RELATED"/>
    <property type="match status" value="1"/>
</dbReference>
<evidence type="ECO:0000313" key="6">
    <source>
        <dbReference type="Proteomes" id="UP000006039"/>
    </source>
</evidence>
<feature type="region of interest" description="Disordered" evidence="2">
    <location>
        <begin position="803"/>
        <end position="842"/>
    </location>
</feature>
<feature type="region of interest" description="Disordered" evidence="2">
    <location>
        <begin position="356"/>
        <end position="393"/>
    </location>
</feature>
<dbReference type="SUPFAM" id="SSF53335">
    <property type="entry name" value="S-adenosyl-L-methionine-dependent methyltransferases"/>
    <property type="match status" value="1"/>
</dbReference>